<evidence type="ECO:0000259" key="1">
    <source>
        <dbReference type="Pfam" id="PF02721"/>
    </source>
</evidence>
<dbReference type="Gene3D" id="2.40.50.140">
    <property type="entry name" value="Nucleic acid-binding proteins"/>
    <property type="match status" value="1"/>
</dbReference>
<evidence type="ECO:0000313" key="3">
    <source>
        <dbReference type="Proteomes" id="UP001341840"/>
    </source>
</evidence>
<dbReference type="Proteomes" id="UP001341840">
    <property type="component" value="Unassembled WGS sequence"/>
</dbReference>
<comment type="caution">
    <text evidence="2">The sequence shown here is derived from an EMBL/GenBank/DDBJ whole genome shotgun (WGS) entry which is preliminary data.</text>
</comment>
<sequence length="109" mass="12723">MALATDFLEDVGSKKLDWCFNVYLIRFWEEPDKNNEEKINSIDMVIQDIKSTRVQGSIPDSLFKQWRGKLEEFKMYTMSNFIVADRAVNWIGPIGPWPHKKGAKQEKAL</sequence>
<dbReference type="EMBL" id="JASCZI010271976">
    <property type="protein sequence ID" value="MED6218701.1"/>
    <property type="molecule type" value="Genomic_DNA"/>
</dbReference>
<dbReference type="InterPro" id="IPR012340">
    <property type="entry name" value="NA-bd_OB-fold"/>
</dbReference>
<name>A0ABU6Z8U5_9FABA</name>
<protein>
    <recommendedName>
        <fullName evidence="1">Replication protein A 70 kDa DNA-binding subunit B/D first OB fold domain-containing protein</fullName>
    </recommendedName>
</protein>
<dbReference type="Pfam" id="PF02721">
    <property type="entry name" value="DUF223"/>
    <property type="match status" value="1"/>
</dbReference>
<gene>
    <name evidence="2" type="ORF">PIB30_028904</name>
</gene>
<evidence type="ECO:0000313" key="2">
    <source>
        <dbReference type="EMBL" id="MED6218701.1"/>
    </source>
</evidence>
<proteinExistence type="predicted"/>
<keyword evidence="3" id="KW-1185">Reference proteome</keyword>
<reference evidence="2 3" key="1">
    <citation type="journal article" date="2023" name="Plants (Basel)">
        <title>Bridging the Gap: Combining Genomics and Transcriptomics Approaches to Understand Stylosanthes scabra, an Orphan Legume from the Brazilian Caatinga.</title>
        <authorList>
            <person name="Ferreira-Neto J.R.C."/>
            <person name="da Silva M.D."/>
            <person name="Binneck E."/>
            <person name="de Melo N.F."/>
            <person name="da Silva R.H."/>
            <person name="de Melo A.L.T.M."/>
            <person name="Pandolfi V."/>
            <person name="Bustamante F.O."/>
            <person name="Brasileiro-Vidal A.C."/>
            <person name="Benko-Iseppon A.M."/>
        </authorList>
    </citation>
    <scope>NUCLEOTIDE SEQUENCE [LARGE SCALE GENOMIC DNA]</scope>
    <source>
        <tissue evidence="2">Leaves</tissue>
    </source>
</reference>
<dbReference type="InterPro" id="IPR003871">
    <property type="entry name" value="RFA1B/D_OB_1st"/>
</dbReference>
<feature type="domain" description="Replication protein A 70 kDa DNA-binding subunit B/D first OB fold" evidence="1">
    <location>
        <begin position="6"/>
        <end position="85"/>
    </location>
</feature>
<organism evidence="2 3">
    <name type="scientific">Stylosanthes scabra</name>
    <dbReference type="NCBI Taxonomy" id="79078"/>
    <lineage>
        <taxon>Eukaryota</taxon>
        <taxon>Viridiplantae</taxon>
        <taxon>Streptophyta</taxon>
        <taxon>Embryophyta</taxon>
        <taxon>Tracheophyta</taxon>
        <taxon>Spermatophyta</taxon>
        <taxon>Magnoliopsida</taxon>
        <taxon>eudicotyledons</taxon>
        <taxon>Gunneridae</taxon>
        <taxon>Pentapetalae</taxon>
        <taxon>rosids</taxon>
        <taxon>fabids</taxon>
        <taxon>Fabales</taxon>
        <taxon>Fabaceae</taxon>
        <taxon>Papilionoideae</taxon>
        <taxon>50 kb inversion clade</taxon>
        <taxon>dalbergioids sensu lato</taxon>
        <taxon>Dalbergieae</taxon>
        <taxon>Pterocarpus clade</taxon>
        <taxon>Stylosanthes</taxon>
    </lineage>
</organism>
<accession>A0ABU6Z8U5</accession>